<evidence type="ECO:0000256" key="7">
    <source>
        <dbReference type="RuleBase" id="RU003934"/>
    </source>
</evidence>
<dbReference type="GO" id="GO:0019843">
    <property type="term" value="F:rRNA binding"/>
    <property type="evidence" value="ECO:0007669"/>
    <property type="project" value="UniProtKB-UniRule"/>
</dbReference>
<comment type="function">
    <text evidence="6">Binds to 23S rRNA. One of the proteins that surrounds the polypeptide exit tunnel on the outside of the ribosome.</text>
</comment>
<dbReference type="Gene3D" id="3.30.70.330">
    <property type="match status" value="1"/>
</dbReference>
<dbReference type="HAMAP" id="MF_01369_B">
    <property type="entry name" value="Ribosomal_uL23_B"/>
    <property type="match status" value="1"/>
</dbReference>
<dbReference type="InterPro" id="IPR012677">
    <property type="entry name" value="Nucleotide-bd_a/b_plait_sf"/>
</dbReference>
<dbReference type="Pfam" id="PF00276">
    <property type="entry name" value="Ribosomal_L23"/>
    <property type="match status" value="1"/>
</dbReference>
<keyword evidence="5 6" id="KW-0687">Ribonucleoprotein</keyword>
<keyword evidence="4 6" id="KW-0689">Ribosomal protein</keyword>
<sequence>MRLSKMIIKYPFITEKATLSLDKNNTLQFMVDRQANKTQIKDAVEEMYNVKVIKVTTQLTPRGEKKAIVTLSPENSAEEIASRLGVF</sequence>
<comment type="subunit">
    <text evidence="6">Part of the 50S ribosomal subunit. Contacts protein L29.</text>
</comment>
<dbReference type="EMBL" id="PGCK01000001">
    <property type="protein sequence ID" value="MCD1293512.1"/>
    <property type="molecule type" value="Genomic_DNA"/>
</dbReference>
<evidence type="ECO:0000313" key="8">
    <source>
        <dbReference type="EMBL" id="MCD1293512.1"/>
    </source>
</evidence>
<dbReference type="GO" id="GO:0006412">
    <property type="term" value="P:translation"/>
    <property type="evidence" value="ECO:0007669"/>
    <property type="project" value="UniProtKB-UniRule"/>
</dbReference>
<dbReference type="NCBIfam" id="NF011118">
    <property type="entry name" value="PRK14548.1"/>
    <property type="match status" value="1"/>
</dbReference>
<dbReference type="InterPro" id="IPR013025">
    <property type="entry name" value="Ribosomal_uL23-like"/>
</dbReference>
<dbReference type="GO" id="GO:0003735">
    <property type="term" value="F:structural constituent of ribosome"/>
    <property type="evidence" value="ECO:0007669"/>
    <property type="project" value="UniProtKB-UniRule"/>
</dbReference>
<dbReference type="SUPFAM" id="SSF54189">
    <property type="entry name" value="Ribosomal proteins S24e, L23 and L15e"/>
    <property type="match status" value="1"/>
</dbReference>
<evidence type="ECO:0000256" key="6">
    <source>
        <dbReference type="HAMAP-Rule" id="MF_01369"/>
    </source>
</evidence>
<dbReference type="Proteomes" id="UP001320159">
    <property type="component" value="Unassembled WGS sequence"/>
</dbReference>
<evidence type="ECO:0000256" key="1">
    <source>
        <dbReference type="ARBA" id="ARBA00006700"/>
    </source>
</evidence>
<evidence type="ECO:0000256" key="2">
    <source>
        <dbReference type="ARBA" id="ARBA00022730"/>
    </source>
</evidence>
<dbReference type="GO" id="GO:0005840">
    <property type="term" value="C:ribosome"/>
    <property type="evidence" value="ECO:0007669"/>
    <property type="project" value="UniProtKB-UniRule"/>
</dbReference>
<keyword evidence="2 6" id="KW-0699">rRNA-binding</keyword>
<dbReference type="PANTHER" id="PTHR11620">
    <property type="entry name" value="60S RIBOSOMAL PROTEIN L23A"/>
    <property type="match status" value="1"/>
</dbReference>
<dbReference type="AlphaFoldDB" id="A0AAP2RAL8"/>
<dbReference type="FunFam" id="3.30.70.330:FF:000532">
    <property type="entry name" value="50S ribosomal protein L23"/>
    <property type="match status" value="1"/>
</dbReference>
<organism evidence="8 9">
    <name type="scientific">Methanooceanicella nereidis</name>
    <dbReference type="NCBI Taxonomy" id="2052831"/>
    <lineage>
        <taxon>Archaea</taxon>
        <taxon>Methanobacteriati</taxon>
        <taxon>Methanobacteriota</taxon>
        <taxon>Stenosarchaea group</taxon>
        <taxon>Methanomicrobia</taxon>
        <taxon>Methanocellales</taxon>
        <taxon>Methanocellaceae</taxon>
        <taxon>Methanooceanicella</taxon>
    </lineage>
</organism>
<dbReference type="PROSITE" id="PS00050">
    <property type="entry name" value="RIBOSOMAL_L23"/>
    <property type="match status" value="1"/>
</dbReference>
<evidence type="ECO:0000256" key="4">
    <source>
        <dbReference type="ARBA" id="ARBA00022980"/>
    </source>
</evidence>
<dbReference type="NCBIfam" id="TIGR03636">
    <property type="entry name" value="uL23_arch"/>
    <property type="match status" value="1"/>
</dbReference>
<proteinExistence type="inferred from homology"/>
<accession>A0AAP2RAL8</accession>
<comment type="caution">
    <text evidence="8">The sequence shown here is derived from an EMBL/GenBank/DDBJ whole genome shotgun (WGS) entry which is preliminary data.</text>
</comment>
<dbReference type="InterPro" id="IPR019985">
    <property type="entry name" value="Ribosomal_uL23"/>
</dbReference>
<name>A0AAP2RAL8_9EURY</name>
<evidence type="ECO:0000256" key="3">
    <source>
        <dbReference type="ARBA" id="ARBA00022884"/>
    </source>
</evidence>
<dbReference type="InterPro" id="IPR001014">
    <property type="entry name" value="Ribosomal_uL23_CS"/>
</dbReference>
<keyword evidence="9" id="KW-1185">Reference proteome</keyword>
<dbReference type="HAMAP" id="MF_01369_A">
    <property type="entry name" value="Ribosomal_uL23_A"/>
    <property type="match status" value="1"/>
</dbReference>
<protein>
    <recommendedName>
        <fullName evidence="6">Large ribosomal subunit protein uL23</fullName>
    </recommendedName>
</protein>
<evidence type="ECO:0000256" key="5">
    <source>
        <dbReference type="ARBA" id="ARBA00023274"/>
    </source>
</evidence>
<comment type="similarity">
    <text evidence="1 6 7">Belongs to the universal ribosomal protein uL23 family.</text>
</comment>
<keyword evidence="3 6" id="KW-0694">RNA-binding</keyword>
<dbReference type="GO" id="GO:1990904">
    <property type="term" value="C:ribonucleoprotein complex"/>
    <property type="evidence" value="ECO:0007669"/>
    <property type="project" value="UniProtKB-KW"/>
</dbReference>
<reference evidence="8 9" key="1">
    <citation type="submission" date="2017-11" db="EMBL/GenBank/DDBJ databases">
        <title>Isolation and Characterization of Family Methanocellaceae Species from Potential Methane Hydrate Area Offshore Southwestern Taiwan.</title>
        <authorList>
            <person name="Zhang W.-L."/>
            <person name="Chen W.-C."/>
            <person name="Lai M.-C."/>
            <person name="Chen S.-C."/>
        </authorList>
    </citation>
    <scope>NUCLEOTIDE SEQUENCE [LARGE SCALE GENOMIC DNA]</scope>
    <source>
        <strain evidence="8 9">CWC-04</strain>
    </source>
</reference>
<evidence type="ECO:0000313" key="9">
    <source>
        <dbReference type="Proteomes" id="UP001320159"/>
    </source>
</evidence>
<gene>
    <name evidence="6" type="primary">rpl23</name>
    <name evidence="8" type="ORF">CUJ83_00690</name>
</gene>
<dbReference type="InterPro" id="IPR012678">
    <property type="entry name" value="Ribosomal_uL23/eL15/eS24_sf"/>
</dbReference>